<accession>W8T9V0</accession>
<dbReference type="InterPro" id="IPR010861">
    <property type="entry name" value="DUF1492"/>
</dbReference>
<evidence type="ECO:0000313" key="2">
    <source>
        <dbReference type="Proteomes" id="UP000019591"/>
    </source>
</evidence>
<proteinExistence type="predicted"/>
<dbReference type="RefSeq" id="WP_025436561.1">
    <property type="nucleotide sequence ID" value="NZ_CP007453.1"/>
</dbReference>
<geneLocation type="plasmid" evidence="1 2">
    <name>EAL2_808p</name>
</geneLocation>
<dbReference type="AlphaFoldDB" id="W8T9V0"/>
<dbReference type="EMBL" id="CP007453">
    <property type="protein sequence ID" value="AHM57665.1"/>
    <property type="molecule type" value="Genomic_DNA"/>
</dbReference>
<dbReference type="KEGG" id="eac:EAL2_808p01600"/>
<dbReference type="PATRIC" id="fig|1286171.3.peg.2338"/>
<name>W8T9V0_PEPAC</name>
<keyword evidence="1" id="KW-0614">Plasmid</keyword>
<dbReference type="HOGENOM" id="CLU_144718_1_1_9"/>
<evidence type="ECO:0008006" key="3">
    <source>
        <dbReference type="Google" id="ProtNLM"/>
    </source>
</evidence>
<organism evidence="1 2">
    <name type="scientific">Peptoclostridium acidaminophilum DSM 3953</name>
    <dbReference type="NCBI Taxonomy" id="1286171"/>
    <lineage>
        <taxon>Bacteria</taxon>
        <taxon>Bacillati</taxon>
        <taxon>Bacillota</taxon>
        <taxon>Clostridia</taxon>
        <taxon>Peptostreptococcales</taxon>
        <taxon>Peptoclostridiaceae</taxon>
        <taxon>Peptoclostridium</taxon>
    </lineage>
</organism>
<gene>
    <name evidence="1" type="ORF">EAL2_808p01600</name>
</gene>
<dbReference type="Proteomes" id="UP000019591">
    <property type="component" value="Plasmid EAL2_808p"/>
</dbReference>
<keyword evidence="2" id="KW-1185">Reference proteome</keyword>
<dbReference type="eggNOG" id="COG1191">
    <property type="taxonomic scope" value="Bacteria"/>
</dbReference>
<dbReference type="OrthoDB" id="3242975at2"/>
<dbReference type="Pfam" id="PF07374">
    <property type="entry name" value="DUF1492"/>
    <property type="match status" value="1"/>
</dbReference>
<reference evidence="1 2" key="1">
    <citation type="journal article" date="2014" name="Genome Announc.">
        <title>Complete Genome Sequence of Amino Acid-Utilizing Eubacterium acidaminophilum al-2 (DSM 3953).</title>
        <authorList>
            <person name="Poehlein A."/>
            <person name="Andreesen J.R."/>
            <person name="Daniel R."/>
        </authorList>
    </citation>
    <scope>NUCLEOTIDE SEQUENCE [LARGE SCALE GENOMIC DNA]</scope>
    <source>
        <strain evidence="1 2">DSM 3953</strain>
        <plasmid evidence="2">Plasmid EAL2_808p</plasmid>
    </source>
</reference>
<sequence>MKTREYLNQSYKLEKRINSKLDQISTLRAMAENISSTISDVPPSGTRNVSRTQDIIIKIIGLENEINDDIDSLIEVKHEIMHAIKGVDNIDCQLLLEMRYLSYHTWEQIAVDLGYCMDNVFKLHRRALDMISFPE</sequence>
<evidence type="ECO:0000313" key="1">
    <source>
        <dbReference type="EMBL" id="AHM57665.1"/>
    </source>
</evidence>
<protein>
    <recommendedName>
        <fullName evidence="3">DUF1492 domain-containing protein</fullName>
    </recommendedName>
</protein>